<protein>
    <recommendedName>
        <fullName evidence="1">F-box domain-containing protein</fullName>
    </recommendedName>
</protein>
<evidence type="ECO:0000313" key="3">
    <source>
        <dbReference type="Proteomes" id="UP001432322"/>
    </source>
</evidence>
<feature type="non-terminal residue" evidence="2">
    <location>
        <position position="1"/>
    </location>
</feature>
<dbReference type="AlphaFoldDB" id="A0AAV5WF84"/>
<evidence type="ECO:0000259" key="1">
    <source>
        <dbReference type="PROSITE" id="PS50181"/>
    </source>
</evidence>
<name>A0AAV5WF84_9BILA</name>
<dbReference type="InterPro" id="IPR001810">
    <property type="entry name" value="F-box_dom"/>
</dbReference>
<evidence type="ECO:0000313" key="2">
    <source>
        <dbReference type="EMBL" id="GMT30547.1"/>
    </source>
</evidence>
<accession>A0AAV5WF84</accession>
<organism evidence="2 3">
    <name type="scientific">Pristionchus fissidentatus</name>
    <dbReference type="NCBI Taxonomy" id="1538716"/>
    <lineage>
        <taxon>Eukaryota</taxon>
        <taxon>Metazoa</taxon>
        <taxon>Ecdysozoa</taxon>
        <taxon>Nematoda</taxon>
        <taxon>Chromadorea</taxon>
        <taxon>Rhabditida</taxon>
        <taxon>Rhabditina</taxon>
        <taxon>Diplogasteromorpha</taxon>
        <taxon>Diplogasteroidea</taxon>
        <taxon>Neodiplogasteridae</taxon>
        <taxon>Pristionchus</taxon>
    </lineage>
</organism>
<feature type="domain" description="F-box" evidence="1">
    <location>
        <begin position="16"/>
        <end position="60"/>
    </location>
</feature>
<proteinExistence type="predicted"/>
<sequence>RPMHVRSETGSTEGLTFPILALPSEIILKILRHLSKEEINAMRMSNRLDELTATEKFLKVSIKTTEAGSELKCDYGRPEDEWSVRCSMKSLLERVDNLGKQLKYGKLNLQFDRPNPHNGELVSAFASHHISSHTSHTSYVQVTYQASKSRMHV</sequence>
<reference evidence="2" key="1">
    <citation type="submission" date="2023-10" db="EMBL/GenBank/DDBJ databases">
        <title>Genome assembly of Pristionchus species.</title>
        <authorList>
            <person name="Yoshida K."/>
            <person name="Sommer R.J."/>
        </authorList>
    </citation>
    <scope>NUCLEOTIDE SEQUENCE</scope>
    <source>
        <strain evidence="2">RS5133</strain>
    </source>
</reference>
<dbReference type="Proteomes" id="UP001432322">
    <property type="component" value="Unassembled WGS sequence"/>
</dbReference>
<dbReference type="PROSITE" id="PS50181">
    <property type="entry name" value="FBOX"/>
    <property type="match status" value="1"/>
</dbReference>
<gene>
    <name evidence="2" type="ORF">PFISCL1PPCAC_21844</name>
</gene>
<dbReference type="EMBL" id="BTSY01000005">
    <property type="protein sequence ID" value="GMT30547.1"/>
    <property type="molecule type" value="Genomic_DNA"/>
</dbReference>
<keyword evidence="3" id="KW-1185">Reference proteome</keyword>
<comment type="caution">
    <text evidence="2">The sequence shown here is derived from an EMBL/GenBank/DDBJ whole genome shotgun (WGS) entry which is preliminary data.</text>
</comment>